<feature type="signal peptide" evidence="2">
    <location>
        <begin position="1"/>
        <end position="29"/>
    </location>
</feature>
<keyword evidence="2" id="KW-0732">Signal</keyword>
<feature type="transmembrane region" description="Helical" evidence="1">
    <location>
        <begin position="87"/>
        <end position="105"/>
    </location>
</feature>
<protein>
    <submittedName>
        <fullName evidence="3">Uncharacterized protein</fullName>
    </submittedName>
</protein>
<feature type="transmembrane region" description="Helical" evidence="1">
    <location>
        <begin position="117"/>
        <end position="135"/>
    </location>
</feature>
<evidence type="ECO:0000313" key="3">
    <source>
        <dbReference type="EMBL" id="MDA7423131.1"/>
    </source>
</evidence>
<feature type="transmembrane region" description="Helical" evidence="1">
    <location>
        <begin position="61"/>
        <end position="81"/>
    </location>
</feature>
<feature type="transmembrane region" description="Helical" evidence="1">
    <location>
        <begin position="35"/>
        <end position="54"/>
    </location>
</feature>
<sequence length="196" mass="20751">MLLGRTKPLRSAWLIWSVLASLSAASNLAEGAGDSAWFVCVQAGATLLVFVLSFRFGTGSFVRSYDGAVLALALVGLGLWWLTHTAIYALAISIAVSALGGWVTISKAYKAPETETASCWILSVIASAMAIVSVGSLDPVLLAYPAYLLVLYLGILTAIFLGRQRGAAPVSVLQRNRASTVVQLRVEPPLTRKRAA</sequence>
<proteinExistence type="predicted"/>
<accession>A0ABT4XMF4</accession>
<keyword evidence="1" id="KW-1133">Transmembrane helix</keyword>
<evidence type="ECO:0000256" key="2">
    <source>
        <dbReference type="SAM" id="SignalP"/>
    </source>
</evidence>
<feature type="chain" id="PRO_5046940921" evidence="2">
    <location>
        <begin position="30"/>
        <end position="196"/>
    </location>
</feature>
<comment type="caution">
    <text evidence="3">The sequence shown here is derived from an EMBL/GenBank/DDBJ whole genome shotgun (WGS) entry which is preliminary data.</text>
</comment>
<keyword evidence="1" id="KW-0472">Membrane</keyword>
<keyword evidence="4" id="KW-1185">Reference proteome</keyword>
<feature type="transmembrane region" description="Helical" evidence="1">
    <location>
        <begin position="141"/>
        <end position="161"/>
    </location>
</feature>
<dbReference type="RefSeq" id="WP_271430501.1">
    <property type="nucleotide sequence ID" value="NZ_JAQIOY010000001.1"/>
</dbReference>
<reference evidence="3 4" key="1">
    <citation type="submission" date="2023-01" db="EMBL/GenBank/DDBJ databases">
        <title>Thalassococcus onchidii sp. nov., isolated from a marine invertebrate from the South China Sea.</title>
        <authorList>
            <person name="Xu S."/>
            <person name="Liu Z."/>
            <person name="Xu Y."/>
        </authorList>
    </citation>
    <scope>NUCLEOTIDE SEQUENCE [LARGE SCALE GENOMIC DNA]</scope>
    <source>
        <strain evidence="3 4">KCTC 32084</strain>
    </source>
</reference>
<dbReference type="EMBL" id="JAQIOY010000001">
    <property type="protein sequence ID" value="MDA7423131.1"/>
    <property type="molecule type" value="Genomic_DNA"/>
</dbReference>
<name>A0ABT4XMF4_9RHOB</name>
<keyword evidence="1" id="KW-0812">Transmembrane</keyword>
<gene>
    <name evidence="3" type="ORF">PFY00_00200</name>
</gene>
<evidence type="ECO:0000313" key="4">
    <source>
        <dbReference type="Proteomes" id="UP001210720"/>
    </source>
</evidence>
<evidence type="ECO:0000256" key="1">
    <source>
        <dbReference type="SAM" id="Phobius"/>
    </source>
</evidence>
<organism evidence="3 4">
    <name type="scientific">Thalassococcus lentus</name>
    <dbReference type="NCBI Taxonomy" id="1210524"/>
    <lineage>
        <taxon>Bacteria</taxon>
        <taxon>Pseudomonadati</taxon>
        <taxon>Pseudomonadota</taxon>
        <taxon>Alphaproteobacteria</taxon>
        <taxon>Rhodobacterales</taxon>
        <taxon>Roseobacteraceae</taxon>
        <taxon>Thalassococcus</taxon>
    </lineage>
</organism>
<dbReference type="Proteomes" id="UP001210720">
    <property type="component" value="Unassembled WGS sequence"/>
</dbReference>